<evidence type="ECO:0000259" key="7">
    <source>
        <dbReference type="PROSITE" id="PS50928"/>
    </source>
</evidence>
<dbReference type="InterPro" id="IPR000515">
    <property type="entry name" value="MetI-like"/>
</dbReference>
<comment type="subcellular location">
    <subcellularLocation>
        <location evidence="6">Cell membrane</location>
        <topology evidence="6">Multi-pass membrane protein</topology>
    </subcellularLocation>
    <subcellularLocation>
        <location evidence="1">Membrane</location>
        <topology evidence="1">Multi-pass membrane protein</topology>
    </subcellularLocation>
</comment>
<keyword evidence="5 6" id="KW-0472">Membrane</keyword>
<dbReference type="Pfam" id="PF00528">
    <property type="entry name" value="BPD_transp_1"/>
    <property type="match status" value="1"/>
</dbReference>
<gene>
    <name evidence="8" type="primary">opuBB1</name>
    <name evidence="8" type="ORF">CMASS_09405</name>
</gene>
<evidence type="ECO:0000256" key="4">
    <source>
        <dbReference type="ARBA" id="ARBA00022989"/>
    </source>
</evidence>
<evidence type="ECO:0000256" key="5">
    <source>
        <dbReference type="ARBA" id="ARBA00023136"/>
    </source>
</evidence>
<dbReference type="RefSeq" id="WP_022862994.1">
    <property type="nucleotide sequence ID" value="NZ_ATVG01000005.1"/>
</dbReference>
<reference evidence="8 9" key="1">
    <citation type="submission" date="2020-10" db="EMBL/GenBank/DDBJ databases">
        <title>Complete genome sequence of Corynebacterium massiliense DSM 45435, type strain of Corynebacterium massiliense.</title>
        <authorList>
            <person name="Busche T."/>
            <person name="Kalinowski J."/>
            <person name="Ruckert C."/>
        </authorList>
    </citation>
    <scope>NUCLEOTIDE SEQUENCE [LARGE SCALE GENOMIC DNA]</scope>
    <source>
        <strain evidence="8 9">DSM 45435</strain>
    </source>
</reference>
<organism evidence="8 9">
    <name type="scientific">Corynebacterium massiliense DSM 45435</name>
    <dbReference type="NCBI Taxonomy" id="1121364"/>
    <lineage>
        <taxon>Bacteria</taxon>
        <taxon>Bacillati</taxon>
        <taxon>Actinomycetota</taxon>
        <taxon>Actinomycetes</taxon>
        <taxon>Mycobacteriales</taxon>
        <taxon>Corynebacteriaceae</taxon>
        <taxon>Corynebacterium</taxon>
    </lineage>
</organism>
<feature type="transmembrane region" description="Helical" evidence="6">
    <location>
        <begin position="187"/>
        <end position="207"/>
    </location>
</feature>
<keyword evidence="3 6" id="KW-0812">Transmembrane</keyword>
<protein>
    <submittedName>
        <fullName evidence="8">Choline transport system permease protein OpuBB</fullName>
    </submittedName>
</protein>
<evidence type="ECO:0000256" key="6">
    <source>
        <dbReference type="RuleBase" id="RU363032"/>
    </source>
</evidence>
<dbReference type="EMBL" id="CP063189">
    <property type="protein sequence ID" value="WCZ33293.1"/>
    <property type="molecule type" value="Genomic_DNA"/>
</dbReference>
<dbReference type="InterPro" id="IPR035906">
    <property type="entry name" value="MetI-like_sf"/>
</dbReference>
<evidence type="ECO:0000313" key="8">
    <source>
        <dbReference type="EMBL" id="WCZ33293.1"/>
    </source>
</evidence>
<evidence type="ECO:0000256" key="1">
    <source>
        <dbReference type="ARBA" id="ARBA00004141"/>
    </source>
</evidence>
<dbReference type="PROSITE" id="PS50928">
    <property type="entry name" value="ABC_TM1"/>
    <property type="match status" value="1"/>
</dbReference>
<sequence>MNFVVDAIRFIFDPGNEVLGKLLAHMGYTALAVGIAAVIALPLGVWLGHTARRGGVVAVLGALRALPSLGLLTWLTLAMSLGVRLPIVPATIVLALLAIPPMLAATVSGIQSVPREVVDGARAVGYSPRQVARFVELPLAAPAIVGGVRSAVVQVVATVTVVAYIGLSGLGRFLIDGLAVRDYPQMLAGALVIATLALVLDVALAAVQKAVRPKGSF</sequence>
<feature type="domain" description="ABC transmembrane type-1" evidence="7">
    <location>
        <begin position="22"/>
        <end position="204"/>
    </location>
</feature>
<dbReference type="Proteomes" id="UP001220064">
    <property type="component" value="Chromosome"/>
</dbReference>
<evidence type="ECO:0000313" key="9">
    <source>
        <dbReference type="Proteomes" id="UP001220064"/>
    </source>
</evidence>
<feature type="transmembrane region" description="Helical" evidence="6">
    <location>
        <begin position="54"/>
        <end position="75"/>
    </location>
</feature>
<evidence type="ECO:0000256" key="3">
    <source>
        <dbReference type="ARBA" id="ARBA00022692"/>
    </source>
</evidence>
<evidence type="ECO:0000256" key="2">
    <source>
        <dbReference type="ARBA" id="ARBA00022448"/>
    </source>
</evidence>
<name>A0ABY7U9B7_9CORY</name>
<feature type="transmembrane region" description="Helical" evidence="6">
    <location>
        <begin position="151"/>
        <end position="175"/>
    </location>
</feature>
<dbReference type="PANTHER" id="PTHR30177">
    <property type="entry name" value="GLYCINE BETAINE/L-PROLINE TRANSPORT SYSTEM PERMEASE PROTEIN PROW"/>
    <property type="match status" value="1"/>
</dbReference>
<dbReference type="SUPFAM" id="SSF161098">
    <property type="entry name" value="MetI-like"/>
    <property type="match status" value="1"/>
</dbReference>
<dbReference type="CDD" id="cd06261">
    <property type="entry name" value="TM_PBP2"/>
    <property type="match status" value="1"/>
</dbReference>
<proteinExistence type="inferred from homology"/>
<keyword evidence="4 6" id="KW-1133">Transmembrane helix</keyword>
<comment type="similarity">
    <text evidence="6">Belongs to the binding-protein-dependent transport system permease family.</text>
</comment>
<keyword evidence="2 6" id="KW-0813">Transport</keyword>
<dbReference type="PANTHER" id="PTHR30177:SF33">
    <property type="entry name" value="POSSIBLE OSMOPROTECTANT (GLYCINE BETAINE_CARNITINE_CHOLINE_L-PROLINE) TRANSPORT INTEGRAL MEMBRANE PROTEIN ABC TRANSPORTER PROZ"/>
    <property type="match status" value="1"/>
</dbReference>
<feature type="transmembrane region" description="Helical" evidence="6">
    <location>
        <begin position="26"/>
        <end position="47"/>
    </location>
</feature>
<dbReference type="InterPro" id="IPR051204">
    <property type="entry name" value="ABC_transp_perm/SBD"/>
</dbReference>
<feature type="transmembrane region" description="Helical" evidence="6">
    <location>
        <begin position="87"/>
        <end position="107"/>
    </location>
</feature>
<dbReference type="Gene3D" id="1.10.3720.10">
    <property type="entry name" value="MetI-like"/>
    <property type="match status" value="1"/>
</dbReference>
<accession>A0ABY7U9B7</accession>
<keyword evidence="9" id="KW-1185">Reference proteome</keyword>